<organism evidence="2">
    <name type="scientific">Oikopleura dioica</name>
    <name type="common">Tunicate</name>
    <dbReference type="NCBI Taxonomy" id="34765"/>
    <lineage>
        <taxon>Eukaryota</taxon>
        <taxon>Metazoa</taxon>
        <taxon>Chordata</taxon>
        <taxon>Tunicata</taxon>
        <taxon>Appendicularia</taxon>
        <taxon>Copelata</taxon>
        <taxon>Oikopleuridae</taxon>
        <taxon>Oikopleura</taxon>
    </lineage>
</organism>
<dbReference type="AlphaFoldDB" id="E4Z633"/>
<accession>E4Z633</accession>
<dbReference type="Pfam" id="PF23191">
    <property type="entry name" value="WHD_MCM3_C"/>
    <property type="match status" value="1"/>
</dbReference>
<dbReference type="EMBL" id="FN657904">
    <property type="protein sequence ID" value="CBY43161.1"/>
    <property type="molecule type" value="Genomic_DNA"/>
</dbReference>
<proteinExistence type="predicted"/>
<evidence type="ECO:0000259" key="1">
    <source>
        <dbReference type="Pfam" id="PF23191"/>
    </source>
</evidence>
<evidence type="ECO:0000313" key="2">
    <source>
        <dbReference type="EMBL" id="CBY43161.1"/>
    </source>
</evidence>
<feature type="domain" description="MCM3-like winged helix" evidence="1">
    <location>
        <begin position="32"/>
        <end position="95"/>
    </location>
</feature>
<gene>
    <name evidence="2" type="ORF">GSOID_T00027737001</name>
</gene>
<sequence>MTISSPVTNNNNNDRAYLESYPCPPLMPVYDARHEKFLDGLSNAFYETYKTYVKYSVAKEFINRNVNDSRKFSNEEINFYLHDLEERNYIYFEDGLTELIIHVV</sequence>
<name>E4Z633_OIKDI</name>
<dbReference type="Proteomes" id="UP000011014">
    <property type="component" value="Unassembled WGS sequence"/>
</dbReference>
<dbReference type="InterPro" id="IPR056575">
    <property type="entry name" value="WH_MCM3_C"/>
</dbReference>
<protein>
    <recommendedName>
        <fullName evidence="1">MCM3-like winged helix domain-containing protein</fullName>
    </recommendedName>
</protein>
<reference evidence="2" key="1">
    <citation type="journal article" date="2010" name="Science">
        <title>Plasticity of animal genome architecture unmasked by rapid evolution of a pelagic tunicate.</title>
        <authorList>
            <person name="Denoeud F."/>
            <person name="Henriet S."/>
            <person name="Mungpakdee S."/>
            <person name="Aury J.M."/>
            <person name="Da Silva C."/>
            <person name="Brinkmann H."/>
            <person name="Mikhaleva J."/>
            <person name="Olsen L.C."/>
            <person name="Jubin C."/>
            <person name="Canestro C."/>
            <person name="Bouquet J.M."/>
            <person name="Danks G."/>
            <person name="Poulain J."/>
            <person name="Campsteijn C."/>
            <person name="Adamski M."/>
            <person name="Cross I."/>
            <person name="Yadetie F."/>
            <person name="Muffato M."/>
            <person name="Louis A."/>
            <person name="Butcher S."/>
            <person name="Tsagkogeorga G."/>
            <person name="Konrad A."/>
            <person name="Singh S."/>
            <person name="Jensen M.F."/>
            <person name="Cong E.H."/>
            <person name="Eikeseth-Otteraa H."/>
            <person name="Noel B."/>
            <person name="Anthouard V."/>
            <person name="Porcel B.M."/>
            <person name="Kachouri-Lafond R."/>
            <person name="Nishino A."/>
            <person name="Ugolini M."/>
            <person name="Chourrout P."/>
            <person name="Nishida H."/>
            <person name="Aasland R."/>
            <person name="Huzurbazar S."/>
            <person name="Westhof E."/>
            <person name="Delsuc F."/>
            <person name="Lehrach H."/>
            <person name="Reinhardt R."/>
            <person name="Weissenbach J."/>
            <person name="Roy S.W."/>
            <person name="Artiguenave F."/>
            <person name="Postlethwait J.H."/>
            <person name="Manak J.R."/>
            <person name="Thompson E.M."/>
            <person name="Jaillon O."/>
            <person name="Du Pasquier L."/>
            <person name="Boudinot P."/>
            <person name="Liberles D.A."/>
            <person name="Volff J.N."/>
            <person name="Philippe H."/>
            <person name="Lenhard B."/>
            <person name="Roest Crollius H."/>
            <person name="Wincker P."/>
            <person name="Chourrout D."/>
        </authorList>
    </citation>
    <scope>NUCLEOTIDE SEQUENCE [LARGE SCALE GENOMIC DNA]</scope>
</reference>